<name>A0ABY0P1X6_9HYPH</name>
<comment type="caution">
    <text evidence="3">The sequence shown here is derived from an EMBL/GenBank/DDBJ whole genome shotgun (WGS) entry which is preliminary data.</text>
</comment>
<evidence type="ECO:0000256" key="1">
    <source>
        <dbReference type="ARBA" id="ARBA00023002"/>
    </source>
</evidence>
<dbReference type="Pfam" id="PF01266">
    <property type="entry name" value="DAO"/>
    <property type="match status" value="1"/>
</dbReference>
<accession>A0ABY0P1X6</accession>
<feature type="domain" description="FAD dependent oxidoreductase" evidence="2">
    <location>
        <begin position="35"/>
        <end position="386"/>
    </location>
</feature>
<protein>
    <submittedName>
        <fullName evidence="3">Glycine/D-amino acid oxidase</fullName>
    </submittedName>
</protein>
<evidence type="ECO:0000259" key="2">
    <source>
        <dbReference type="Pfam" id="PF01266"/>
    </source>
</evidence>
<dbReference type="PANTHER" id="PTHR13847:SF281">
    <property type="entry name" value="FAD DEPENDENT OXIDOREDUCTASE DOMAIN-CONTAINING PROTEIN"/>
    <property type="match status" value="1"/>
</dbReference>
<dbReference type="InterPro" id="IPR036188">
    <property type="entry name" value="FAD/NAD-bd_sf"/>
</dbReference>
<sequence length="431" mass="47174">MSKLTYPNYTNHCGWNAMLPARTPQAPLSGDITVDYAVVGAGYTGVAAARRLHELDPQAQIVLLEATTVGEGSSARNSGFTAPDVLPRTASMEMAEKARNQTRLFTEAFDWLTGILRDNDISCDMQKVGSIRTAATEAGEASLRKVADVARANDLPHTILNRADIRERIGADYYRYGIYLHDTWLLQPAALIRGLADALPGDVTLHENSPVREMRREGSDWRLVTEGGSVRCRTVVLANNGFIPRLGFLKSRMATIFTYAAVTEAVKESDIGYLGQSPAWGVLPSHRLGTTLRRIGRDRLMVRSLYAHDQEIAQATAVRELRDRFHRRWPGLRHVDFEFVWGGTTAFTMNGAPWWGKIEDGLYASGGCNGSGIAKGTMLGRKLADLIRGVGTPGEVEAVMGAASWIAPEPFRSIGFQIISALESRKAGLEA</sequence>
<dbReference type="RefSeq" id="WP_091857948.1">
    <property type="nucleotide sequence ID" value="NZ_FNBZ01000005.1"/>
</dbReference>
<evidence type="ECO:0000313" key="4">
    <source>
        <dbReference type="Proteomes" id="UP000199468"/>
    </source>
</evidence>
<keyword evidence="1" id="KW-0560">Oxidoreductase</keyword>
<dbReference type="PANTHER" id="PTHR13847">
    <property type="entry name" value="SARCOSINE DEHYDROGENASE-RELATED"/>
    <property type="match status" value="1"/>
</dbReference>
<dbReference type="SUPFAM" id="SSF51905">
    <property type="entry name" value="FAD/NAD(P)-binding domain"/>
    <property type="match status" value="1"/>
</dbReference>
<proteinExistence type="predicted"/>
<dbReference type="Gene3D" id="3.50.50.60">
    <property type="entry name" value="FAD/NAD(P)-binding domain"/>
    <property type="match status" value="1"/>
</dbReference>
<reference evidence="3 4" key="1">
    <citation type="submission" date="2016-10" db="EMBL/GenBank/DDBJ databases">
        <authorList>
            <person name="Varghese N."/>
            <person name="Submissions S."/>
        </authorList>
    </citation>
    <scope>NUCLEOTIDE SEQUENCE [LARGE SCALE GENOMIC DNA]</scope>
    <source>
        <strain evidence="3 4">DSM 26672</strain>
    </source>
</reference>
<organism evidence="3 4">
    <name type="scientific">Bosea robiniae</name>
    <dbReference type="NCBI Taxonomy" id="1036780"/>
    <lineage>
        <taxon>Bacteria</taxon>
        <taxon>Pseudomonadati</taxon>
        <taxon>Pseudomonadota</taxon>
        <taxon>Alphaproteobacteria</taxon>
        <taxon>Hyphomicrobiales</taxon>
        <taxon>Boseaceae</taxon>
        <taxon>Bosea</taxon>
    </lineage>
</organism>
<dbReference type="InterPro" id="IPR006076">
    <property type="entry name" value="FAD-dep_OxRdtase"/>
</dbReference>
<keyword evidence="4" id="KW-1185">Reference proteome</keyword>
<gene>
    <name evidence="3" type="ORF">SAMN05421844_10565</name>
</gene>
<evidence type="ECO:0000313" key="3">
    <source>
        <dbReference type="EMBL" id="SDG71738.1"/>
    </source>
</evidence>
<dbReference type="Gene3D" id="3.30.9.10">
    <property type="entry name" value="D-Amino Acid Oxidase, subunit A, domain 2"/>
    <property type="match status" value="1"/>
</dbReference>
<dbReference type="Proteomes" id="UP000199468">
    <property type="component" value="Unassembled WGS sequence"/>
</dbReference>
<dbReference type="EMBL" id="FNBZ01000005">
    <property type="protein sequence ID" value="SDG71738.1"/>
    <property type="molecule type" value="Genomic_DNA"/>
</dbReference>